<name>A0A644TWW0_9ZZZZ</name>
<protein>
    <recommendedName>
        <fullName evidence="2">NAD-specific glutamate dehydrogenase</fullName>
    </recommendedName>
</protein>
<sequence>MFPLPGRDHLQKLLVFVAFHRLVDGAELDPQHLAHRRGIGEQIQRVTEVVGQVGLVHVGVADALGARHLLFLEAKIDAGQRGGEAEIGVAVHPGEAVLDAPRGRARDRHPQPGGAVVAAPFEVDRRGEVRHVAAIAVHIGGEQRDHRGQVVLQPGDGIHELDALAAVGLREDVLAGLPVDHRLVDVHCRARLTLDRLRHEGGEAVVAQRGLADLPLEEEDLVGQMHRIAMGKVDLDLTGAAFLQDAVDLEALRLGEVIDIVDHLAVFVDRRHRIGLLARGAAARAAHRRDDRLVRVEVARDEEEFHLGRDHRGPALVLVKLEDALEHVARRGRHRVALLVLDVVDDLQGHIGSPGGGGGGGPVRRQDHVGLGEGAHRVVDPFAGDRLQEDRVRQEEAVLMHEFRGRHRLAAGDARDVGDDALDLVEAPPGDVVACGLRDQIGPV</sequence>
<organism evidence="1">
    <name type="scientific">bioreactor metagenome</name>
    <dbReference type="NCBI Taxonomy" id="1076179"/>
    <lineage>
        <taxon>unclassified sequences</taxon>
        <taxon>metagenomes</taxon>
        <taxon>ecological metagenomes</taxon>
    </lineage>
</organism>
<dbReference type="EMBL" id="VSSQ01000057">
    <property type="protein sequence ID" value="MPL71109.1"/>
    <property type="molecule type" value="Genomic_DNA"/>
</dbReference>
<dbReference type="AlphaFoldDB" id="A0A644TWW0"/>
<evidence type="ECO:0008006" key="2">
    <source>
        <dbReference type="Google" id="ProtNLM"/>
    </source>
</evidence>
<proteinExistence type="predicted"/>
<gene>
    <name evidence="1" type="ORF">SDC9_16879</name>
</gene>
<reference evidence="1" key="1">
    <citation type="submission" date="2019-08" db="EMBL/GenBank/DDBJ databases">
        <authorList>
            <person name="Kucharzyk K."/>
            <person name="Murdoch R.W."/>
            <person name="Higgins S."/>
            <person name="Loffler F."/>
        </authorList>
    </citation>
    <scope>NUCLEOTIDE SEQUENCE</scope>
</reference>
<accession>A0A644TWW0</accession>
<evidence type="ECO:0000313" key="1">
    <source>
        <dbReference type="EMBL" id="MPL71109.1"/>
    </source>
</evidence>
<comment type="caution">
    <text evidence="1">The sequence shown here is derived from an EMBL/GenBank/DDBJ whole genome shotgun (WGS) entry which is preliminary data.</text>
</comment>